<protein>
    <recommendedName>
        <fullName evidence="3">RRM domain-containing protein</fullName>
    </recommendedName>
</protein>
<dbReference type="InterPro" id="IPR000504">
    <property type="entry name" value="RRM_dom"/>
</dbReference>
<dbReference type="Proteomes" id="UP001328107">
    <property type="component" value="Unassembled WGS sequence"/>
</dbReference>
<feature type="compositionally biased region" description="Basic and acidic residues" evidence="2">
    <location>
        <begin position="339"/>
        <end position="352"/>
    </location>
</feature>
<feature type="region of interest" description="Disordered" evidence="2">
    <location>
        <begin position="323"/>
        <end position="463"/>
    </location>
</feature>
<feature type="compositionally biased region" description="Basic residues" evidence="2">
    <location>
        <begin position="323"/>
        <end position="338"/>
    </location>
</feature>
<keyword evidence="1" id="KW-0694">RNA-binding</keyword>
<dbReference type="SMART" id="SM00360">
    <property type="entry name" value="RRM"/>
    <property type="match status" value="1"/>
</dbReference>
<accession>A0AAN5I2T4</accession>
<feature type="compositionally biased region" description="Polar residues" evidence="2">
    <location>
        <begin position="387"/>
        <end position="398"/>
    </location>
</feature>
<dbReference type="Gene3D" id="3.30.70.330">
    <property type="match status" value="1"/>
</dbReference>
<sequence>SGGLFIAVMGSTRKRKRQSNGDAQGAPSKRRRSSNANQNRPNGRSAVSKCVKPTPDKVAAPSNQPTEGGKRKRKHRPRCHKLCSDAVDKITKALRSSPNPIGHLFKFADDDAVPYALLSEVVSVLSLPPRLLTLSADKLPLLNGNEHIFQMALNDKDQFIVKYAPVDFSIEDATVYLDRIPYPCSTMLLEKLCTKFGTPVDIRIPIRTPAPLRTPNTVLKRKGTQHRGFAFVQFACKEEAEAMCKEFSLNHPIVQQNKTRWFFNRGKRVHMGQHLTKFAALTALRRARMHRLKLRLEKELCRKLRLRQWRKEWKERRRRLYRERRKKRKKREKLRKAGKLPEEPQKDPEAVKKAKREKRKEANKKRRKKLNELKKEAKRLLAAKSGQLVQSDSESAMETSGEEEKKDGVNGDPPVSVNEQSKENGPKKEEDKGKKEKEEKMEVDAPAGEMKKKKRRCKRKEIRKSVRSHFIDVQAMPFREYQQMREEYLRLRKEAEERDREELKEFTAKNRNHTREEYREVNWSLNSDEE</sequence>
<comment type="caution">
    <text evidence="4">The sequence shown here is derived from an EMBL/GenBank/DDBJ whole genome shotgun (WGS) entry which is preliminary data.</text>
</comment>
<organism evidence="4 5">
    <name type="scientific">Pristionchus mayeri</name>
    <dbReference type="NCBI Taxonomy" id="1317129"/>
    <lineage>
        <taxon>Eukaryota</taxon>
        <taxon>Metazoa</taxon>
        <taxon>Ecdysozoa</taxon>
        <taxon>Nematoda</taxon>
        <taxon>Chromadorea</taxon>
        <taxon>Rhabditida</taxon>
        <taxon>Rhabditina</taxon>
        <taxon>Diplogasteromorpha</taxon>
        <taxon>Diplogasteroidea</taxon>
        <taxon>Neodiplogasteridae</taxon>
        <taxon>Pristionchus</taxon>
    </lineage>
</organism>
<feature type="non-terminal residue" evidence="4">
    <location>
        <position position="1"/>
    </location>
</feature>
<proteinExistence type="predicted"/>
<dbReference type="PROSITE" id="PS50102">
    <property type="entry name" value="RRM"/>
    <property type="match status" value="1"/>
</dbReference>
<dbReference type="EMBL" id="BTRK01000004">
    <property type="protein sequence ID" value="GMR48916.1"/>
    <property type="molecule type" value="Genomic_DNA"/>
</dbReference>
<dbReference type="AlphaFoldDB" id="A0AAN5I2T4"/>
<feature type="compositionally biased region" description="Basic and acidic residues" evidence="2">
    <location>
        <begin position="420"/>
        <end position="443"/>
    </location>
</feature>
<dbReference type="GO" id="GO:0003723">
    <property type="term" value="F:RNA binding"/>
    <property type="evidence" value="ECO:0007669"/>
    <property type="project" value="UniProtKB-UniRule"/>
</dbReference>
<dbReference type="InterPro" id="IPR035979">
    <property type="entry name" value="RBD_domain_sf"/>
</dbReference>
<reference evidence="5" key="1">
    <citation type="submission" date="2022-10" db="EMBL/GenBank/DDBJ databases">
        <title>Genome assembly of Pristionchus species.</title>
        <authorList>
            <person name="Yoshida K."/>
            <person name="Sommer R.J."/>
        </authorList>
    </citation>
    <scope>NUCLEOTIDE SEQUENCE [LARGE SCALE GENOMIC DNA]</scope>
    <source>
        <strain evidence="5">RS5460</strain>
    </source>
</reference>
<name>A0AAN5I2T4_9BILA</name>
<feature type="region of interest" description="Disordered" evidence="2">
    <location>
        <begin position="511"/>
        <end position="530"/>
    </location>
</feature>
<evidence type="ECO:0000313" key="5">
    <source>
        <dbReference type="Proteomes" id="UP001328107"/>
    </source>
</evidence>
<feature type="region of interest" description="Disordered" evidence="2">
    <location>
        <begin position="1"/>
        <end position="78"/>
    </location>
</feature>
<feature type="compositionally biased region" description="Basic and acidic residues" evidence="2">
    <location>
        <begin position="511"/>
        <end position="520"/>
    </location>
</feature>
<feature type="compositionally biased region" description="Basic and acidic residues" evidence="2">
    <location>
        <begin position="370"/>
        <end position="379"/>
    </location>
</feature>
<dbReference type="InterPro" id="IPR012677">
    <property type="entry name" value="Nucleotide-bd_a/b_plait_sf"/>
</dbReference>
<evidence type="ECO:0000256" key="2">
    <source>
        <dbReference type="SAM" id="MobiDB-lite"/>
    </source>
</evidence>
<feature type="compositionally biased region" description="Basic residues" evidence="2">
    <location>
        <begin position="451"/>
        <end position="463"/>
    </location>
</feature>
<feature type="compositionally biased region" description="Basic residues" evidence="2">
    <location>
        <begin position="353"/>
        <end position="369"/>
    </location>
</feature>
<dbReference type="SUPFAM" id="SSF54928">
    <property type="entry name" value="RNA-binding domain, RBD"/>
    <property type="match status" value="1"/>
</dbReference>
<evidence type="ECO:0000256" key="1">
    <source>
        <dbReference type="PROSITE-ProRule" id="PRU00176"/>
    </source>
</evidence>
<feature type="domain" description="RRM" evidence="3">
    <location>
        <begin position="173"/>
        <end position="276"/>
    </location>
</feature>
<keyword evidence="5" id="KW-1185">Reference proteome</keyword>
<evidence type="ECO:0000313" key="4">
    <source>
        <dbReference type="EMBL" id="GMR48916.1"/>
    </source>
</evidence>
<evidence type="ECO:0000259" key="3">
    <source>
        <dbReference type="PROSITE" id="PS50102"/>
    </source>
</evidence>
<gene>
    <name evidence="4" type="ORF">PMAYCL1PPCAC_19111</name>
</gene>